<accession>A0A2P2J394</accession>
<sequence length="30" mass="3700">MDRLIRIRFAYSGNSVVKIDCLFFWVHRKE</sequence>
<proteinExistence type="predicted"/>
<protein>
    <submittedName>
        <fullName evidence="1">Uncharacterized protein</fullName>
    </submittedName>
</protein>
<reference evidence="1" key="1">
    <citation type="submission" date="2018-02" db="EMBL/GenBank/DDBJ databases">
        <title>Rhizophora mucronata_Transcriptome.</title>
        <authorList>
            <person name="Meera S.P."/>
            <person name="Sreeshan A."/>
            <person name="Augustine A."/>
        </authorList>
    </citation>
    <scope>NUCLEOTIDE SEQUENCE</scope>
    <source>
        <tissue evidence="1">Leaf</tissue>
    </source>
</reference>
<name>A0A2P2J394_RHIMU</name>
<dbReference type="EMBL" id="GGEC01007452">
    <property type="protein sequence ID" value="MBW87935.1"/>
    <property type="molecule type" value="Transcribed_RNA"/>
</dbReference>
<organism evidence="1">
    <name type="scientific">Rhizophora mucronata</name>
    <name type="common">Asiatic mangrove</name>
    <dbReference type="NCBI Taxonomy" id="61149"/>
    <lineage>
        <taxon>Eukaryota</taxon>
        <taxon>Viridiplantae</taxon>
        <taxon>Streptophyta</taxon>
        <taxon>Embryophyta</taxon>
        <taxon>Tracheophyta</taxon>
        <taxon>Spermatophyta</taxon>
        <taxon>Magnoliopsida</taxon>
        <taxon>eudicotyledons</taxon>
        <taxon>Gunneridae</taxon>
        <taxon>Pentapetalae</taxon>
        <taxon>rosids</taxon>
        <taxon>fabids</taxon>
        <taxon>Malpighiales</taxon>
        <taxon>Rhizophoraceae</taxon>
        <taxon>Rhizophora</taxon>
    </lineage>
</organism>
<evidence type="ECO:0000313" key="1">
    <source>
        <dbReference type="EMBL" id="MBW87935.1"/>
    </source>
</evidence>
<dbReference type="AlphaFoldDB" id="A0A2P2J394"/>